<dbReference type="AlphaFoldDB" id="A0A0E9S0L8"/>
<protein>
    <submittedName>
        <fullName evidence="1">Uncharacterized protein</fullName>
    </submittedName>
</protein>
<reference evidence="1" key="2">
    <citation type="journal article" date="2015" name="Fish Shellfish Immunol.">
        <title>Early steps in the European eel (Anguilla anguilla)-Vibrio vulnificus interaction in the gills: Role of the RtxA13 toxin.</title>
        <authorList>
            <person name="Callol A."/>
            <person name="Pajuelo D."/>
            <person name="Ebbesson L."/>
            <person name="Teles M."/>
            <person name="MacKenzie S."/>
            <person name="Amaro C."/>
        </authorList>
    </citation>
    <scope>NUCLEOTIDE SEQUENCE</scope>
</reference>
<reference evidence="1" key="1">
    <citation type="submission" date="2014-11" db="EMBL/GenBank/DDBJ databases">
        <authorList>
            <person name="Amaro Gonzalez C."/>
        </authorList>
    </citation>
    <scope>NUCLEOTIDE SEQUENCE</scope>
</reference>
<dbReference type="EMBL" id="GBXM01074367">
    <property type="protein sequence ID" value="JAH34210.1"/>
    <property type="molecule type" value="Transcribed_RNA"/>
</dbReference>
<organism evidence="1">
    <name type="scientific">Anguilla anguilla</name>
    <name type="common">European freshwater eel</name>
    <name type="synonym">Muraena anguilla</name>
    <dbReference type="NCBI Taxonomy" id="7936"/>
    <lineage>
        <taxon>Eukaryota</taxon>
        <taxon>Metazoa</taxon>
        <taxon>Chordata</taxon>
        <taxon>Craniata</taxon>
        <taxon>Vertebrata</taxon>
        <taxon>Euteleostomi</taxon>
        <taxon>Actinopterygii</taxon>
        <taxon>Neopterygii</taxon>
        <taxon>Teleostei</taxon>
        <taxon>Anguilliformes</taxon>
        <taxon>Anguillidae</taxon>
        <taxon>Anguilla</taxon>
    </lineage>
</organism>
<sequence length="44" mass="4857">MAPSLSAVVSEFIRESRSSENDGALFPASSVFFSPNLRKRRKAI</sequence>
<proteinExistence type="predicted"/>
<evidence type="ECO:0000313" key="1">
    <source>
        <dbReference type="EMBL" id="JAH34210.1"/>
    </source>
</evidence>
<name>A0A0E9S0L8_ANGAN</name>
<accession>A0A0E9S0L8</accession>